<proteinExistence type="predicted"/>
<reference evidence="1 2" key="1">
    <citation type="submission" date="2020-08" db="EMBL/GenBank/DDBJ databases">
        <title>Genomic Encyclopedia of Type Strains, Phase IV (KMG-IV): sequencing the most valuable type-strain genomes for metagenomic binning, comparative biology and taxonomic classification.</title>
        <authorList>
            <person name="Goeker M."/>
        </authorList>
    </citation>
    <scope>NUCLEOTIDE SEQUENCE [LARGE SCALE GENOMIC DNA]</scope>
    <source>
        <strain evidence="1 2">DSM 4491</strain>
    </source>
</reference>
<keyword evidence="2" id="KW-1185">Reference proteome</keyword>
<evidence type="ECO:0000313" key="2">
    <source>
        <dbReference type="Proteomes" id="UP000578000"/>
    </source>
</evidence>
<evidence type="ECO:0000313" key="1">
    <source>
        <dbReference type="EMBL" id="MBB6458011.1"/>
    </source>
</evidence>
<gene>
    <name evidence="1" type="ORF">HNR55_002615</name>
</gene>
<sequence length="375" mass="39793">MPYDGNGNYTLPSVYKATPGTEIMTTQHNTPLEDVQAALNAVLLRNGSAPITGNWNMGTNRITFLADGVANADAANVGQLKALLNNTALTGVTTVPAVTDWTAYQPVGAKDADARYAILNGSNVFMGAQKVSGPVQFAETVTITGDQPAIHFTRPGVPQWDIWVGDDGILYIRSFDASGKWLTDYVRFKPGAGIEFVKEVTLSGGATVTDITDFVSKGVLNAVTAEGRYIKSIPVSPNKRVTDIWENADGRTVTGDGTGSNVLASLTDLPLDDPELKLQIFRVQITFQNNAIVTIPFPKAFKPGTTPKVVIPSTQEIGGGSWYSTVGICEGNGNQGLSITNTQFQVFKIGWGGGVQFAGNTGTVVLDVFAAGYYS</sequence>
<protein>
    <recommendedName>
        <fullName evidence="3">Tail fiber protein</fullName>
    </recommendedName>
</protein>
<dbReference type="InterPro" id="IPR011049">
    <property type="entry name" value="Serralysin-like_metalloprot_C"/>
</dbReference>
<dbReference type="RefSeq" id="WP_166115971.1">
    <property type="nucleotide sequence ID" value="NZ_BAABDB010000024.1"/>
</dbReference>
<comment type="caution">
    <text evidence="1">The sequence shown here is derived from an EMBL/GenBank/DDBJ whole genome shotgun (WGS) entry which is preliminary data.</text>
</comment>
<name>A0A841QHH2_9PROT</name>
<dbReference type="Proteomes" id="UP000578000">
    <property type="component" value="Unassembled WGS sequence"/>
</dbReference>
<accession>A0A841QHH2</accession>
<dbReference type="SUPFAM" id="SSF101967">
    <property type="entry name" value="Adhesin YadA, collagen-binding domain"/>
    <property type="match status" value="1"/>
</dbReference>
<evidence type="ECO:0008006" key="3">
    <source>
        <dbReference type="Google" id="ProtNLM"/>
    </source>
</evidence>
<organism evidence="1 2">
    <name type="scientific">Acetobacter lovaniensis</name>
    <dbReference type="NCBI Taxonomy" id="104100"/>
    <lineage>
        <taxon>Bacteria</taxon>
        <taxon>Pseudomonadati</taxon>
        <taxon>Pseudomonadota</taxon>
        <taxon>Alphaproteobacteria</taxon>
        <taxon>Acetobacterales</taxon>
        <taxon>Acetobacteraceae</taxon>
        <taxon>Acetobacter</taxon>
    </lineage>
</organism>
<dbReference type="AlphaFoldDB" id="A0A841QHH2"/>
<dbReference type="EMBL" id="JACHIE010000013">
    <property type="protein sequence ID" value="MBB6458011.1"/>
    <property type="molecule type" value="Genomic_DNA"/>
</dbReference>